<keyword evidence="8" id="KW-1185">Reference proteome</keyword>
<dbReference type="SMART" id="SM00614">
    <property type="entry name" value="ZnF_BED"/>
    <property type="match status" value="1"/>
</dbReference>
<keyword evidence="2 4" id="KW-0863">Zinc-finger</keyword>
<dbReference type="AlphaFoldDB" id="A0A9Q1GRR2"/>
<evidence type="ECO:0000256" key="5">
    <source>
        <dbReference type="SAM" id="MobiDB-lite"/>
    </source>
</evidence>
<gene>
    <name evidence="7" type="ORF">Cgig2_032944</name>
</gene>
<evidence type="ECO:0000256" key="1">
    <source>
        <dbReference type="ARBA" id="ARBA00022723"/>
    </source>
</evidence>
<dbReference type="InterPro" id="IPR053031">
    <property type="entry name" value="Cuticle_assoc_protein"/>
</dbReference>
<dbReference type="SUPFAM" id="SSF57667">
    <property type="entry name" value="beta-beta-alpha zinc fingers"/>
    <property type="match status" value="1"/>
</dbReference>
<sequence length="194" mass="21982">MTGDNINESEHASSCPEPNTTPSPGIPQPSATQPSHSRPPLHPNSYAENDFIDLEPYDTGTQSRKPRQLKSIVWHHFRRVMVNGEQKADCLHCNQRLSTTSKNDTSHLKDHLEKRCPKKHIKVDIRQHFIPNTAPYPFILLLLSNSLQWLSQGNNKNRKRGSNAKFRCVRKLDLTSFFMAQVAQPNACALYAAS</sequence>
<reference evidence="7" key="1">
    <citation type="submission" date="2022-04" db="EMBL/GenBank/DDBJ databases">
        <title>Carnegiea gigantea Genome sequencing and assembly v2.</title>
        <authorList>
            <person name="Copetti D."/>
            <person name="Sanderson M.J."/>
            <person name="Burquez A."/>
            <person name="Wojciechowski M.F."/>
        </authorList>
    </citation>
    <scope>NUCLEOTIDE SEQUENCE</scope>
    <source>
        <strain evidence="7">SGP5-SGP5p</strain>
        <tissue evidence="7">Aerial part</tissue>
    </source>
</reference>
<dbReference type="OrthoDB" id="1432712at2759"/>
<comment type="caution">
    <text evidence="7">The sequence shown here is derived from an EMBL/GenBank/DDBJ whole genome shotgun (WGS) entry which is preliminary data.</text>
</comment>
<dbReference type="GO" id="GO:1990837">
    <property type="term" value="F:sequence-specific double-stranded DNA binding"/>
    <property type="evidence" value="ECO:0007669"/>
    <property type="project" value="TreeGrafter"/>
</dbReference>
<dbReference type="EMBL" id="JAKOGI010001823">
    <property type="protein sequence ID" value="KAJ8423930.1"/>
    <property type="molecule type" value="Genomic_DNA"/>
</dbReference>
<dbReference type="InterPro" id="IPR036236">
    <property type="entry name" value="Znf_C2H2_sf"/>
</dbReference>
<dbReference type="PROSITE" id="PS50808">
    <property type="entry name" value="ZF_BED"/>
    <property type="match status" value="1"/>
</dbReference>
<protein>
    <recommendedName>
        <fullName evidence="6">BED-type domain-containing protein</fullName>
    </recommendedName>
</protein>
<evidence type="ECO:0000256" key="4">
    <source>
        <dbReference type="PROSITE-ProRule" id="PRU00027"/>
    </source>
</evidence>
<dbReference type="InterPro" id="IPR003656">
    <property type="entry name" value="Znf_BED"/>
</dbReference>
<dbReference type="PANTHER" id="PTHR34396:SF25">
    <property type="entry name" value="BOUNDARY ELEMENT ASSOCIATED FACTOR"/>
    <property type="match status" value="1"/>
</dbReference>
<proteinExistence type="predicted"/>
<evidence type="ECO:0000313" key="8">
    <source>
        <dbReference type="Proteomes" id="UP001153076"/>
    </source>
</evidence>
<feature type="domain" description="BED-type" evidence="6">
    <location>
        <begin position="68"/>
        <end position="123"/>
    </location>
</feature>
<keyword evidence="1" id="KW-0479">Metal-binding</keyword>
<name>A0A9Q1GRR2_9CARY</name>
<feature type="region of interest" description="Disordered" evidence="5">
    <location>
        <begin position="1"/>
        <end position="48"/>
    </location>
</feature>
<evidence type="ECO:0000256" key="3">
    <source>
        <dbReference type="ARBA" id="ARBA00022833"/>
    </source>
</evidence>
<dbReference type="GO" id="GO:0005634">
    <property type="term" value="C:nucleus"/>
    <property type="evidence" value="ECO:0007669"/>
    <property type="project" value="TreeGrafter"/>
</dbReference>
<dbReference type="GO" id="GO:0006357">
    <property type="term" value="P:regulation of transcription by RNA polymerase II"/>
    <property type="evidence" value="ECO:0007669"/>
    <property type="project" value="TreeGrafter"/>
</dbReference>
<evidence type="ECO:0000313" key="7">
    <source>
        <dbReference type="EMBL" id="KAJ8423930.1"/>
    </source>
</evidence>
<dbReference type="GO" id="GO:0008270">
    <property type="term" value="F:zinc ion binding"/>
    <property type="evidence" value="ECO:0007669"/>
    <property type="project" value="UniProtKB-KW"/>
</dbReference>
<organism evidence="7 8">
    <name type="scientific">Carnegiea gigantea</name>
    <dbReference type="NCBI Taxonomy" id="171969"/>
    <lineage>
        <taxon>Eukaryota</taxon>
        <taxon>Viridiplantae</taxon>
        <taxon>Streptophyta</taxon>
        <taxon>Embryophyta</taxon>
        <taxon>Tracheophyta</taxon>
        <taxon>Spermatophyta</taxon>
        <taxon>Magnoliopsida</taxon>
        <taxon>eudicotyledons</taxon>
        <taxon>Gunneridae</taxon>
        <taxon>Pentapetalae</taxon>
        <taxon>Caryophyllales</taxon>
        <taxon>Cactineae</taxon>
        <taxon>Cactaceae</taxon>
        <taxon>Cactoideae</taxon>
        <taxon>Echinocereeae</taxon>
        <taxon>Carnegiea</taxon>
    </lineage>
</organism>
<keyword evidence="3" id="KW-0862">Zinc</keyword>
<evidence type="ECO:0000256" key="2">
    <source>
        <dbReference type="ARBA" id="ARBA00022771"/>
    </source>
</evidence>
<evidence type="ECO:0000259" key="6">
    <source>
        <dbReference type="PROSITE" id="PS50808"/>
    </source>
</evidence>
<dbReference type="Proteomes" id="UP001153076">
    <property type="component" value="Unassembled WGS sequence"/>
</dbReference>
<accession>A0A9Q1GRR2</accession>
<dbReference type="Pfam" id="PF02892">
    <property type="entry name" value="zf-BED"/>
    <property type="match status" value="1"/>
</dbReference>
<dbReference type="PANTHER" id="PTHR34396">
    <property type="entry name" value="OS03G0264950 PROTEIN-RELATED"/>
    <property type="match status" value="1"/>
</dbReference>